<evidence type="ECO:0000313" key="1">
    <source>
        <dbReference type="EMBL" id="PJE35202.1"/>
    </source>
</evidence>
<name>A0A2M8IXF8_9RHOB</name>
<dbReference type="EMBL" id="PGTB01000108">
    <property type="protein sequence ID" value="PJE35202.1"/>
    <property type="molecule type" value="Genomic_DNA"/>
</dbReference>
<protein>
    <submittedName>
        <fullName evidence="1">Uncharacterized protein</fullName>
    </submittedName>
</protein>
<evidence type="ECO:0000313" key="2">
    <source>
        <dbReference type="Proteomes" id="UP000231553"/>
    </source>
</evidence>
<comment type="caution">
    <text evidence="1">The sequence shown here is derived from an EMBL/GenBank/DDBJ whole genome shotgun (WGS) entry which is preliminary data.</text>
</comment>
<dbReference type="AlphaFoldDB" id="A0A2M8IXF8"/>
<dbReference type="Proteomes" id="UP000231553">
    <property type="component" value="Unassembled WGS sequence"/>
</dbReference>
<reference evidence="1 2" key="1">
    <citation type="journal article" date="2018" name="Int. J. Syst. Evol. Microbiol.">
        <title>Pseudooceanicola lipolyticus sp. nov., a marine alphaproteobacterium, reclassification of Oceanicola flagellatus as Pseudooceanicola flagellatus comb. nov. and emended description of the genus Pseudooceanicola.</title>
        <authorList>
            <person name="Huang M.-M."/>
            <person name="Guo L.-L."/>
            <person name="Wu Y.-H."/>
            <person name="Lai Q.-L."/>
            <person name="Shao Z.-Z."/>
            <person name="Wang C.-S."/>
            <person name="Wu M."/>
            <person name="Xu X.-W."/>
        </authorList>
    </citation>
    <scope>NUCLEOTIDE SEQUENCE [LARGE SCALE GENOMIC DNA]</scope>
    <source>
        <strain evidence="1 2">157</strain>
    </source>
</reference>
<keyword evidence="2" id="KW-1185">Reference proteome</keyword>
<sequence>MQEELLPALLDVAVTAARWDTARALAARFGSFDSLRESPAYGYLLGRTAQAGGDLLSAFDYFRAAGEGGDLWAHLARVALIELGLDSGTLAKEDARRLMAQASAAWSGDSHAIALLQRRAALEMELDDPVAALELFAAIVTRHPDSPQAALARQQARSLWTEFYARGARGEIPLAEFLSGHRRVAMDYRFEPGFDLATEQLADRFLAAGATMAASDEYRDTHDYLLVAQDLGIVDTDDLRLDALRLKQAEAFYRGGQLDPLSYLLAEGLRSNDPALGNQLNLLKARFYAERGEAEQLVDIHVAEPTLHYLRLRAAALFGQQNWPAAQAAYTEILERAGTDMAFGDTVRLLLSAYRAGDRATTLAMARQFPELSESPQWAYIAQSITEEAPALLPLREASARERVDNAGRTLQALEALKN</sequence>
<accession>A0A2M8IXF8</accession>
<proteinExistence type="predicted"/>
<gene>
    <name evidence="1" type="ORF">CVM52_18440</name>
</gene>
<organism evidence="1 2">
    <name type="scientific">Pseudooceanicola lipolyticus</name>
    <dbReference type="NCBI Taxonomy" id="2029104"/>
    <lineage>
        <taxon>Bacteria</taxon>
        <taxon>Pseudomonadati</taxon>
        <taxon>Pseudomonadota</taxon>
        <taxon>Alphaproteobacteria</taxon>
        <taxon>Rhodobacterales</taxon>
        <taxon>Paracoccaceae</taxon>
        <taxon>Pseudooceanicola</taxon>
    </lineage>
</organism>